<feature type="active site" description="Electrophile" evidence="5">
    <location>
        <position position="96"/>
    </location>
</feature>
<comment type="catalytic activity">
    <reaction evidence="5">
        <text>D-glyceraldehyde 3-phosphate = dihydroxyacetone phosphate</text>
        <dbReference type="Rhea" id="RHEA:18585"/>
        <dbReference type="ChEBI" id="CHEBI:57642"/>
        <dbReference type="ChEBI" id="CHEBI:59776"/>
        <dbReference type="EC" id="5.3.1.1"/>
    </reaction>
</comment>
<keyword evidence="2 5" id="KW-0963">Cytoplasm</keyword>
<evidence type="ECO:0000256" key="1">
    <source>
        <dbReference type="ARBA" id="ARBA00022432"/>
    </source>
</evidence>
<organism evidence="6">
    <name type="scientific">Fervidicoccus fontis</name>
    <dbReference type="NCBI Taxonomy" id="683846"/>
    <lineage>
        <taxon>Archaea</taxon>
        <taxon>Thermoproteota</taxon>
        <taxon>Thermoprotei</taxon>
        <taxon>Fervidicoccales</taxon>
        <taxon>Fervidicoccaceae</taxon>
        <taxon>Fervidicoccus</taxon>
    </lineage>
</organism>
<dbReference type="PROSITE" id="PS00171">
    <property type="entry name" value="TIM_1"/>
    <property type="match status" value="1"/>
</dbReference>
<comment type="function">
    <text evidence="5">Involved in the gluconeogenesis. Catalyzes stereospecifically the conversion of dihydroxyacetone phosphate (DHAP) to D-glyceraldehyde-3-phosphate (G3P).</text>
</comment>
<dbReference type="InterPro" id="IPR000652">
    <property type="entry name" value="Triosephosphate_isomerase"/>
</dbReference>
<dbReference type="EC" id="5.3.1.1" evidence="5"/>
<dbReference type="GO" id="GO:0006096">
    <property type="term" value="P:glycolytic process"/>
    <property type="evidence" value="ECO:0007669"/>
    <property type="project" value="UniProtKB-UniRule"/>
</dbReference>
<dbReference type="Gene3D" id="3.20.20.70">
    <property type="entry name" value="Aldolase class I"/>
    <property type="match status" value="1"/>
</dbReference>
<evidence type="ECO:0000256" key="4">
    <source>
        <dbReference type="ARBA" id="ARBA00023235"/>
    </source>
</evidence>
<dbReference type="UniPathway" id="UPA00109">
    <property type="reaction ID" value="UER00189"/>
</dbReference>
<dbReference type="SUPFAM" id="SSF51351">
    <property type="entry name" value="Triosephosphate isomerase (TIM)"/>
    <property type="match status" value="1"/>
</dbReference>
<dbReference type="CDD" id="cd00311">
    <property type="entry name" value="TIM"/>
    <property type="match status" value="1"/>
</dbReference>
<dbReference type="GO" id="GO:0006094">
    <property type="term" value="P:gluconeogenesis"/>
    <property type="evidence" value="ECO:0007669"/>
    <property type="project" value="UniProtKB-UniRule"/>
</dbReference>
<comment type="subcellular location">
    <subcellularLocation>
        <location evidence="5">Cytoplasm</location>
    </subcellularLocation>
</comment>
<dbReference type="UniPathway" id="UPA00138"/>
<evidence type="ECO:0000256" key="2">
    <source>
        <dbReference type="ARBA" id="ARBA00022490"/>
    </source>
</evidence>
<dbReference type="GO" id="GO:0004807">
    <property type="term" value="F:triose-phosphate isomerase activity"/>
    <property type="evidence" value="ECO:0007669"/>
    <property type="project" value="UniProtKB-UniRule"/>
</dbReference>
<dbReference type="InterPro" id="IPR020861">
    <property type="entry name" value="Triosephosphate_isomerase_AS"/>
</dbReference>
<sequence>MFIMKERILVINYKSYPSSYGKKALEIAKAAERIAAETGTRIILAVPPTEIRSISSSIELEVISQHVDPITEGAGTGYVTPQMVKAAGGKGSLLNHSENRMILSDIETAVDRLREIGLYSIACASSPKTAAAVSILSPDMIAVEPPELIGTGISVSKARPEVIRTSIDLINKIGSKALPILVGAGVSTREDVEKAVELGASGVLVASAVMRSNEPEKIIAELAGGLTRRL</sequence>
<keyword evidence="4 5" id="KW-0413">Isomerase</keyword>
<accession>A0A7J3SLJ9</accession>
<comment type="pathway">
    <text evidence="5">Carbohydrate degradation; glycolysis; D-glyceraldehyde 3-phosphate from glycerone phosphate: step 1/1.</text>
</comment>
<evidence type="ECO:0000313" key="6">
    <source>
        <dbReference type="EMBL" id="HGZ60135.1"/>
    </source>
</evidence>
<feature type="binding site" evidence="5">
    <location>
        <begin position="206"/>
        <end position="207"/>
    </location>
    <ligand>
        <name>substrate</name>
    </ligand>
</feature>
<dbReference type="NCBIfam" id="TIGR00419">
    <property type="entry name" value="tim"/>
    <property type="match status" value="1"/>
</dbReference>
<comment type="pathway">
    <text evidence="5">Carbohydrate biosynthesis; gluconeogenesis.</text>
</comment>
<proteinExistence type="inferred from homology"/>
<feature type="binding site" evidence="5">
    <location>
        <begin position="12"/>
        <end position="14"/>
    </location>
    <ligand>
        <name>substrate</name>
    </ligand>
</feature>
<dbReference type="HAMAP" id="MF_00147_A">
    <property type="entry name" value="TIM_A"/>
    <property type="match status" value="1"/>
</dbReference>
<evidence type="ECO:0000256" key="5">
    <source>
        <dbReference type="HAMAP-Rule" id="MF_00147"/>
    </source>
</evidence>
<comment type="similarity">
    <text evidence="5">Belongs to the triosephosphate isomerase family.</text>
</comment>
<dbReference type="EMBL" id="DTLS01000080">
    <property type="protein sequence ID" value="HGZ60135.1"/>
    <property type="molecule type" value="Genomic_DNA"/>
</dbReference>
<comment type="subunit">
    <text evidence="5">Homotetramer; dimer of dimers.</text>
</comment>
<dbReference type="InterPro" id="IPR035990">
    <property type="entry name" value="TIM_sf"/>
</dbReference>
<evidence type="ECO:0000256" key="3">
    <source>
        <dbReference type="ARBA" id="ARBA00023152"/>
    </source>
</evidence>
<feature type="active site" description="Proton acceptor" evidence="5">
    <location>
        <position position="144"/>
    </location>
</feature>
<dbReference type="InterPro" id="IPR022891">
    <property type="entry name" value="Triosephosphate_isomerase_arc"/>
</dbReference>
<gene>
    <name evidence="5 6" type="primary">tpiA</name>
    <name evidence="6" type="ORF">ENW83_02870</name>
</gene>
<feature type="binding site" evidence="5">
    <location>
        <position position="185"/>
    </location>
    <ligand>
        <name>substrate</name>
    </ligand>
</feature>
<dbReference type="PROSITE" id="PS51440">
    <property type="entry name" value="TIM_2"/>
    <property type="match status" value="1"/>
</dbReference>
<dbReference type="NCBIfam" id="NF003302">
    <property type="entry name" value="PRK04302.1"/>
    <property type="match status" value="1"/>
</dbReference>
<dbReference type="AlphaFoldDB" id="A0A7J3SLJ9"/>
<protein>
    <recommendedName>
        <fullName evidence="5">Triosephosphate isomerase</fullName>
        <shortName evidence="5">TIM</shortName>
        <shortName evidence="5">TPI</shortName>
        <ecNumber evidence="5">5.3.1.1</ecNumber>
    </recommendedName>
    <alternativeName>
        <fullName evidence="5">Triose-phosphate isomerase</fullName>
    </alternativeName>
</protein>
<name>A0A7J3SLJ9_9CREN</name>
<reference evidence="6" key="1">
    <citation type="journal article" date="2020" name="mSystems">
        <title>Genome- and Community-Level Interaction Insights into Carbon Utilization and Element Cycling Functions of Hydrothermarchaeota in Hydrothermal Sediment.</title>
        <authorList>
            <person name="Zhou Z."/>
            <person name="Liu Y."/>
            <person name="Xu W."/>
            <person name="Pan J."/>
            <person name="Luo Z.H."/>
            <person name="Li M."/>
        </authorList>
    </citation>
    <scope>NUCLEOTIDE SEQUENCE [LARGE SCALE GENOMIC DNA]</scope>
    <source>
        <strain evidence="6">SpSt-885</strain>
    </source>
</reference>
<dbReference type="InterPro" id="IPR013785">
    <property type="entry name" value="Aldolase_TIM"/>
</dbReference>
<keyword evidence="1 5" id="KW-0312">Gluconeogenesis</keyword>
<comment type="caution">
    <text evidence="6">The sequence shown here is derived from an EMBL/GenBank/DDBJ whole genome shotgun (WGS) entry which is preliminary data.</text>
</comment>
<keyword evidence="3 5" id="KW-0324">Glycolysis</keyword>
<dbReference type="GO" id="GO:0005737">
    <property type="term" value="C:cytoplasm"/>
    <property type="evidence" value="ECO:0007669"/>
    <property type="project" value="UniProtKB-SubCell"/>
</dbReference>
<feature type="binding site" evidence="5">
    <location>
        <position position="149"/>
    </location>
    <ligand>
        <name>substrate</name>
    </ligand>
</feature>
<dbReference type="Pfam" id="PF00121">
    <property type="entry name" value="TIM"/>
    <property type="match status" value="1"/>
</dbReference>